<dbReference type="InterPro" id="IPR007844">
    <property type="entry name" value="AsmA"/>
</dbReference>
<comment type="caution">
    <text evidence="3">The sequence shown here is derived from an EMBL/GenBank/DDBJ whole genome shotgun (WGS) entry which is preliminary data.</text>
</comment>
<evidence type="ECO:0000313" key="3">
    <source>
        <dbReference type="EMBL" id="KKJ76326.1"/>
    </source>
</evidence>
<feature type="compositionally biased region" description="Polar residues" evidence="1">
    <location>
        <begin position="130"/>
        <end position="142"/>
    </location>
</feature>
<feature type="domain" description="AsmA" evidence="2">
    <location>
        <begin position="4"/>
        <end position="216"/>
    </location>
</feature>
<reference evidence="3 4" key="1">
    <citation type="submission" date="2015-03" db="EMBL/GenBank/DDBJ databases">
        <title>Genome sequence of Kiloniella sp. P1-1, isolated from the gut microflora of Pacific white shrimp, Penaeus vannamei.</title>
        <authorList>
            <person name="Shao Z."/>
            <person name="Wang L."/>
            <person name="Li X."/>
        </authorList>
    </citation>
    <scope>NUCLEOTIDE SEQUENCE [LARGE SCALE GENOMIC DNA]</scope>
    <source>
        <strain evidence="3 4">P1-1</strain>
    </source>
</reference>
<accession>A0A0M2R3U1</accession>
<dbReference type="PANTHER" id="PTHR30441:SF4">
    <property type="entry name" value="PROTEIN ASMA"/>
    <property type="match status" value="1"/>
</dbReference>
<dbReference type="Pfam" id="PF05170">
    <property type="entry name" value="AsmA"/>
    <property type="match status" value="2"/>
</dbReference>
<proteinExistence type="predicted"/>
<dbReference type="Proteomes" id="UP000034491">
    <property type="component" value="Unassembled WGS sequence"/>
</dbReference>
<dbReference type="AlphaFoldDB" id="A0A0M2R3U1"/>
<protein>
    <recommendedName>
        <fullName evidence="2">AsmA domain-containing protein</fullName>
    </recommendedName>
</protein>
<evidence type="ECO:0000256" key="1">
    <source>
        <dbReference type="SAM" id="MobiDB-lite"/>
    </source>
</evidence>
<dbReference type="STRING" id="1549748.WH95_14020"/>
<feature type="region of interest" description="Disordered" evidence="1">
    <location>
        <begin position="130"/>
        <end position="154"/>
    </location>
</feature>
<dbReference type="PANTHER" id="PTHR30441">
    <property type="entry name" value="DUF748 DOMAIN-CONTAINING PROTEIN"/>
    <property type="match status" value="1"/>
</dbReference>
<feature type="region of interest" description="Disordered" evidence="1">
    <location>
        <begin position="358"/>
        <end position="394"/>
    </location>
</feature>
<dbReference type="GO" id="GO:0005886">
    <property type="term" value="C:plasma membrane"/>
    <property type="evidence" value="ECO:0007669"/>
    <property type="project" value="TreeGrafter"/>
</dbReference>
<feature type="region of interest" description="Disordered" evidence="1">
    <location>
        <begin position="1109"/>
        <end position="1152"/>
    </location>
</feature>
<name>A0A0M2R3U1_9PROT</name>
<gene>
    <name evidence="3" type="ORF">WH95_14020</name>
</gene>
<organism evidence="3 4">
    <name type="scientific">Kiloniella litopenaei</name>
    <dbReference type="NCBI Taxonomy" id="1549748"/>
    <lineage>
        <taxon>Bacteria</taxon>
        <taxon>Pseudomonadati</taxon>
        <taxon>Pseudomonadota</taxon>
        <taxon>Alphaproteobacteria</taxon>
        <taxon>Rhodospirillales</taxon>
        <taxon>Kiloniellaceae</taxon>
        <taxon>Kiloniella</taxon>
    </lineage>
</organism>
<dbReference type="PATRIC" id="fig|1549748.8.peg.1542"/>
<feature type="compositionally biased region" description="Low complexity" evidence="1">
    <location>
        <begin position="1123"/>
        <end position="1138"/>
    </location>
</feature>
<feature type="domain" description="AsmA" evidence="2">
    <location>
        <begin position="656"/>
        <end position="974"/>
    </location>
</feature>
<dbReference type="RefSeq" id="WP_046508335.1">
    <property type="nucleotide sequence ID" value="NZ_LANI01000020.1"/>
</dbReference>
<evidence type="ECO:0000313" key="4">
    <source>
        <dbReference type="Proteomes" id="UP000034491"/>
    </source>
</evidence>
<dbReference type="InterPro" id="IPR052894">
    <property type="entry name" value="AsmA-related"/>
</dbReference>
<sequence>MRKFTISIFIILLLVIGGVLFGPGFIDWNKYKGDITEQVYAQTGRALDIEGDLHLRILPVPSFSAANVRFANDPKSSEKTMISLDELGVKVAVFPLLSGRLRVDEVVLRKPIIRVEKFADGSGNWNFSPVENAQKGTSNSTVAKEDTGLQGGGQDTTENDFLADIVLDHFRIIDGTIHYSDAKTDLDEMFEGINVEIAAKSLVGPFSLGGDLLLRGQRTEIELDIGQFADDGATAINAGVRLPDSEAKLRFNGLVSRHVNSTSYRGKFEGDGSDLGSLISELFDVDVATSADSDFELSAELEGNLNKLSVNDIVVRVGAQKVSGAVDVGLKGGVDISMDLSSPRVNLDDILTVENSVQRKLSPKTKNTSNEGDPVTGNSKAGSDQEQTQLSASSWPVFSPEVSLKAQIRIDDIIYNQRIVRGFALQSRLENGLFEIQNLSAQLPSGSQIALAANYQNQTVNGQLNARTEDLRGLLTWLDVAVPEVPNDRFRRLDSKVRFSLKPEQVVLNPVSVTLDVTHLDGAATIALRDRLGVGARVVIDRVDLDAYLIEKDKGQPVEVNDNAGVSNGSAPIDEMKAQDQKTPVGNNETQSILGKLDANLDITLGEVVYQGVPLRGVKLDATLQQGNLQIRNASLDNIEGSSFALSGAIKGIEAEAPDFDTTIIAKVVDLPKLLQLAKQDQINGLPDLGSIEVSGNVKGTKDNLAVDLLGAALGGSYQAKGAIQPGTNSLYQGLIVIDHPDAAKLVKRINPEASINPRWGRVSAKSMVTASPEVIELYELDGTIANTAIQGSVVANLADAKPKVTANLMTGTLDLSSLLPKSAAGGASGGASGGGSSVSAGLNRRWSQENLDLSALSSLNAEISLISDAVRSDALTIENVQAKATLQDAMLTLSQFSGTAYGGGVTATGNVDGRDQLIVDMDISAQNIDSGSLLRDMADFKRVSGPVSVQGKVKTAGRSEADLVQQLNGNGQISGVLTAKVKTKEVVGGALLGVLGSKLKGIQGVGDATTTLLQSFAGHPAQMKGTYTIHNGVLVTNDLRVDGNRTSVFTAATVDLPAWLIESQSDLFREGEDPTKPYLTVHLKGDLDKPNPRVKGQFLQSNKSNTINQLLGGELPSDETPETQTGATGAETTGESGKQTSEPVVDDKKAKKKKAKELLKGLFKELGG</sequence>
<dbReference type="OrthoDB" id="9816380at2"/>
<dbReference type="GO" id="GO:0090313">
    <property type="term" value="P:regulation of protein targeting to membrane"/>
    <property type="evidence" value="ECO:0007669"/>
    <property type="project" value="TreeGrafter"/>
</dbReference>
<dbReference type="EMBL" id="LANI01000020">
    <property type="protein sequence ID" value="KKJ76326.1"/>
    <property type="molecule type" value="Genomic_DNA"/>
</dbReference>
<evidence type="ECO:0000259" key="2">
    <source>
        <dbReference type="Pfam" id="PF05170"/>
    </source>
</evidence>
<keyword evidence="4" id="KW-1185">Reference proteome</keyword>